<evidence type="ECO:0000256" key="1">
    <source>
        <dbReference type="SAM" id="MobiDB-lite"/>
    </source>
</evidence>
<name>A0ABR2Z7B9_9AGAR</name>
<feature type="region of interest" description="Disordered" evidence="1">
    <location>
        <begin position="69"/>
        <end position="102"/>
    </location>
</feature>
<dbReference type="EMBL" id="JBBXMP010000521">
    <property type="protein sequence ID" value="KAL0057476.1"/>
    <property type="molecule type" value="Genomic_DNA"/>
</dbReference>
<evidence type="ECO:0000313" key="3">
    <source>
        <dbReference type="Proteomes" id="UP001437256"/>
    </source>
</evidence>
<evidence type="ECO:0000313" key="2">
    <source>
        <dbReference type="EMBL" id="KAL0057476.1"/>
    </source>
</evidence>
<protein>
    <submittedName>
        <fullName evidence="2">Uncharacterized protein</fullName>
    </submittedName>
</protein>
<gene>
    <name evidence="2" type="ORF">AAF712_015880</name>
</gene>
<dbReference type="Proteomes" id="UP001437256">
    <property type="component" value="Unassembled WGS sequence"/>
</dbReference>
<keyword evidence="3" id="KW-1185">Reference proteome</keyword>
<accession>A0ABR2Z7B9</accession>
<organism evidence="2 3">
    <name type="scientific">Marasmius tenuissimus</name>
    <dbReference type="NCBI Taxonomy" id="585030"/>
    <lineage>
        <taxon>Eukaryota</taxon>
        <taxon>Fungi</taxon>
        <taxon>Dikarya</taxon>
        <taxon>Basidiomycota</taxon>
        <taxon>Agaricomycotina</taxon>
        <taxon>Agaricomycetes</taxon>
        <taxon>Agaricomycetidae</taxon>
        <taxon>Agaricales</taxon>
        <taxon>Marasmiineae</taxon>
        <taxon>Marasmiaceae</taxon>
        <taxon>Marasmius</taxon>
    </lineage>
</organism>
<feature type="region of interest" description="Disordered" evidence="1">
    <location>
        <begin position="1"/>
        <end position="55"/>
    </location>
</feature>
<proteinExistence type="predicted"/>
<sequence>MASDLEDGVKYNLESEFEFGSRDGTESNPDDTSESDPQDTSNPEARMISPKDDGTMTRWVKRLGFLKNAYTSPSRDESNPSRVGGPGKGKEIDSDSWSLVDC</sequence>
<feature type="compositionally biased region" description="Acidic residues" evidence="1">
    <location>
        <begin position="28"/>
        <end position="37"/>
    </location>
</feature>
<reference evidence="2 3" key="1">
    <citation type="submission" date="2024-05" db="EMBL/GenBank/DDBJ databases">
        <title>A draft genome resource for the thread blight pathogen Marasmius tenuissimus strain MS-2.</title>
        <authorList>
            <person name="Yulfo-Soto G.E."/>
            <person name="Baruah I.K."/>
            <person name="Amoako-Attah I."/>
            <person name="Bukari Y."/>
            <person name="Meinhardt L.W."/>
            <person name="Bailey B.A."/>
            <person name="Cohen S.P."/>
        </authorList>
    </citation>
    <scope>NUCLEOTIDE SEQUENCE [LARGE SCALE GENOMIC DNA]</scope>
    <source>
        <strain evidence="2 3">MS-2</strain>
    </source>
</reference>
<comment type="caution">
    <text evidence="2">The sequence shown here is derived from an EMBL/GenBank/DDBJ whole genome shotgun (WGS) entry which is preliminary data.</text>
</comment>